<feature type="region of interest" description="Disordered" evidence="1">
    <location>
        <begin position="317"/>
        <end position="337"/>
    </location>
</feature>
<evidence type="ECO:0000259" key="3">
    <source>
        <dbReference type="Pfam" id="PF01326"/>
    </source>
</evidence>
<dbReference type="Pfam" id="PF01326">
    <property type="entry name" value="PPDK_N"/>
    <property type="match status" value="1"/>
</dbReference>
<dbReference type="PANTHER" id="PTHR43615:SF1">
    <property type="entry name" value="PPDK_N DOMAIN-CONTAINING PROTEIN"/>
    <property type="match status" value="1"/>
</dbReference>
<evidence type="ECO:0000256" key="1">
    <source>
        <dbReference type="SAM" id="MobiDB-lite"/>
    </source>
</evidence>
<feature type="domain" description="PEP-utilising enzyme mobile" evidence="2">
    <location>
        <begin position="813"/>
        <end position="883"/>
    </location>
</feature>
<dbReference type="Gene3D" id="3.30.1490.20">
    <property type="entry name" value="ATP-grasp fold, A domain"/>
    <property type="match status" value="1"/>
</dbReference>
<feature type="compositionally biased region" description="Polar residues" evidence="1">
    <location>
        <begin position="328"/>
        <end position="337"/>
    </location>
</feature>
<dbReference type="InterPro" id="IPR013815">
    <property type="entry name" value="ATP_grasp_subdomain_1"/>
</dbReference>
<accession>A0AA86T1N5</accession>
<sequence>MGDRPFVLPLAASLDFPLVGGKAVGLGQLIRHGFPVPPGICLTTAAYDEHCREAGLDAEASWQGASRAKGHERSSLLAECRRIILRNDLPDLVASLLNEELQRVPWGRINWWAVRSSGTAEDRARRSMAGLYETALGFSSANLREAILQQWAGLWSERAVDYLIRSGRMSQVPKMAVLLQPMIAARAAGVLFSRSPVDPRNNLVLINAVPGLGAPLVAGTIAPDEYLVAEQGGQWSVAEHRIQAKTRALRLGEQGVIEESIENSAATTSTLTEQELLELAATGRSVERAMGYPVDLEWTFDSQGLWLLQARPITAMGSDPAPVEKQTEGSSKPTQPVLNNLTSVWSRANFKETLPEVPSLLSASFLEEYMEDNILTHYRALGCVIPPELTPVRVIQGRPFINVTLFQSLMAQLGGDPRDVTEQMGGQGAVSEQLPPRLPLWKVIRAGFMVETAIRRTIRTAPTWFAEIRQLAATRAREARDYSMFPTEALLQRLQSLGDILKNRDLTFAIVAGVGQGLRILGTLLPGAIGHDWRSLLNRALQGQGTIISARQIAEVKRLALIAAREPSARLYFHPERTDWSDFRTRLAGTTFLREFEAFLQEYGHRGIGESDFSTPRHADRPDYLLTVIRNHLHGSVDQEPPDLMARQEQARSEALLEIRRRLGWRWAHRLLATWAYRRLTHCLSLREANRHFVMYFSVMVRDLVLALGDRLVAMEKLERREEVFFLTAREIRQLGTDPLRDWRPLVKLRREERETHLRASVPDLVEPHSKEQTEGEPTGLSPAILRGIPISTGRIRGPARLIRSPEDLQAVERGDILIVPVIDPGLAPLFALAGGLIAEMGGTLSHGAIIAREYGLPTVANVCNALQIIQTGDRLDLDAERGEVRRRG</sequence>
<dbReference type="RefSeq" id="WP_289267326.1">
    <property type="nucleotide sequence ID" value="NZ_OX365700.1"/>
</dbReference>
<dbReference type="AlphaFoldDB" id="A0AA86T1N5"/>
<dbReference type="SUPFAM" id="SSF52009">
    <property type="entry name" value="Phosphohistidine domain"/>
    <property type="match status" value="1"/>
</dbReference>
<dbReference type="Gene3D" id="3.30.470.20">
    <property type="entry name" value="ATP-grasp fold, B domain"/>
    <property type="match status" value="1"/>
</dbReference>
<dbReference type="InterPro" id="IPR008279">
    <property type="entry name" value="PEP-util_enz_mobile_dom"/>
</dbReference>
<dbReference type="KEGG" id="nti:DNFV4_00762"/>
<evidence type="ECO:0000313" key="4">
    <source>
        <dbReference type="EMBL" id="CAI4030334.1"/>
    </source>
</evidence>
<dbReference type="PANTHER" id="PTHR43615">
    <property type="entry name" value="PHOSPHOENOLPYRUVATE SYNTHASE-RELATED"/>
    <property type="match status" value="1"/>
</dbReference>
<dbReference type="InterPro" id="IPR036637">
    <property type="entry name" value="Phosphohistidine_dom_sf"/>
</dbReference>
<dbReference type="Proteomes" id="UP001179121">
    <property type="component" value="Chromosome"/>
</dbReference>
<organism evidence="4 5">
    <name type="scientific">Nitrospira tepida</name>
    <dbReference type="NCBI Taxonomy" id="2973512"/>
    <lineage>
        <taxon>Bacteria</taxon>
        <taxon>Pseudomonadati</taxon>
        <taxon>Nitrospirota</taxon>
        <taxon>Nitrospiria</taxon>
        <taxon>Nitrospirales</taxon>
        <taxon>Nitrospiraceae</taxon>
        <taxon>Nitrospira</taxon>
    </lineage>
</organism>
<dbReference type="SUPFAM" id="SSF56059">
    <property type="entry name" value="Glutathione synthetase ATP-binding domain-like"/>
    <property type="match status" value="1"/>
</dbReference>
<dbReference type="EMBL" id="OX365700">
    <property type="protein sequence ID" value="CAI4030334.1"/>
    <property type="molecule type" value="Genomic_DNA"/>
</dbReference>
<feature type="domain" description="Pyruvate phosphate dikinase AMP/ATP-binding" evidence="3">
    <location>
        <begin position="17"/>
        <end position="323"/>
    </location>
</feature>
<dbReference type="GO" id="GO:0005524">
    <property type="term" value="F:ATP binding"/>
    <property type="evidence" value="ECO:0007669"/>
    <property type="project" value="InterPro"/>
</dbReference>
<dbReference type="Gene3D" id="3.50.30.10">
    <property type="entry name" value="Phosphohistidine domain"/>
    <property type="match status" value="1"/>
</dbReference>
<feature type="region of interest" description="Disordered" evidence="1">
    <location>
        <begin position="760"/>
        <end position="779"/>
    </location>
</feature>
<name>A0AA86T1N5_9BACT</name>
<evidence type="ECO:0000259" key="2">
    <source>
        <dbReference type="Pfam" id="PF00391"/>
    </source>
</evidence>
<reference evidence="4" key="1">
    <citation type="submission" date="2022-10" db="EMBL/GenBank/DDBJ databases">
        <authorList>
            <person name="Koch H."/>
        </authorList>
    </citation>
    <scope>NUCLEOTIDE SEQUENCE</scope>
    <source>
        <strain evidence="4">DNF</strain>
    </source>
</reference>
<dbReference type="GO" id="GO:0016301">
    <property type="term" value="F:kinase activity"/>
    <property type="evidence" value="ECO:0007669"/>
    <property type="project" value="InterPro"/>
</dbReference>
<dbReference type="Pfam" id="PF00391">
    <property type="entry name" value="PEP-utilizers"/>
    <property type="match status" value="1"/>
</dbReference>
<keyword evidence="5" id="KW-1185">Reference proteome</keyword>
<evidence type="ECO:0000313" key="5">
    <source>
        <dbReference type="Proteomes" id="UP001179121"/>
    </source>
</evidence>
<dbReference type="InterPro" id="IPR051549">
    <property type="entry name" value="PEP_Utilizing_Enz"/>
</dbReference>
<dbReference type="InterPro" id="IPR002192">
    <property type="entry name" value="PPDK_AMP/ATP-bd"/>
</dbReference>
<protein>
    <submittedName>
        <fullName evidence="4">Phosphoenolpyruvate synthase</fullName>
    </submittedName>
</protein>
<gene>
    <name evidence="4" type="ORF">DNFV4_00762</name>
</gene>
<proteinExistence type="predicted"/>